<dbReference type="SMART" id="SM00382">
    <property type="entry name" value="AAA"/>
    <property type="match status" value="1"/>
</dbReference>
<dbReference type="Pfam" id="PF22785">
    <property type="entry name" value="Tc-R-P"/>
    <property type="match status" value="1"/>
</dbReference>
<dbReference type="InterPro" id="IPR027417">
    <property type="entry name" value="P-loop_NTPase"/>
</dbReference>
<dbReference type="InterPro" id="IPR003439">
    <property type="entry name" value="ABC_transporter-like_ATP-bd"/>
</dbReference>
<evidence type="ECO:0000256" key="7">
    <source>
        <dbReference type="ARBA" id="ARBA00023136"/>
    </source>
</evidence>
<proteinExistence type="inferred from homology"/>
<dbReference type="Gene3D" id="3.40.50.300">
    <property type="entry name" value="P-loop containing nucleotide triphosphate hydrolases"/>
    <property type="match status" value="1"/>
</dbReference>
<reference evidence="12" key="5">
    <citation type="submission" date="2025-08" db="UniProtKB">
        <authorList>
            <consortium name="RefSeq"/>
        </authorList>
    </citation>
    <scope>IDENTIFICATION</scope>
</reference>
<keyword evidence="3" id="KW-0813">Transport</keyword>
<dbReference type="FunFam" id="3.90.190.10:FF:000157">
    <property type="entry name" value="Protein-tyrosine phosphatase"/>
    <property type="match status" value="1"/>
</dbReference>
<dbReference type="PROSITE" id="PS00383">
    <property type="entry name" value="TYR_PHOSPHATASE_1"/>
    <property type="match status" value="1"/>
</dbReference>
<name>A0A8B6X958_9BURK</name>
<evidence type="ECO:0000256" key="8">
    <source>
        <dbReference type="SAM" id="MobiDB-lite"/>
    </source>
</evidence>
<dbReference type="Proteomes" id="UP000675920">
    <property type="component" value="Unplaced"/>
</dbReference>
<sequence>MSAATDAVLVLEGFGVAFRERTILSSIDLRIADRECVVLLGPAGTGKSTLLRTIAGHNNANPSMRIWGEASYLGRTLDEGNRPVLVGQSARLMLASVLENLMSGLPERGSLTPAQQRETAARVLEAADLHELVARLDDQVADLPLGRQRHLAIARAAAAGCRLLFIDEPTAGLPPADAALLLRYLGKLAGRCALLVVLHNQEECRELGGRAVLVAGGVVRETQTIPRFFDAPDSGLARDFVRSGSCDAPSPDARPEDLAEGSLPPVPPPPAAQRYVSDAFGPRGFLWLRPGQLAGTPRPGVFFDAPVDLEALQRVGVNLLVNLTDLAGDPAQLAAFGLAERQFPIRDMTAPANDYAETICRAIDEELARGKVVAVHCHAGLGRTGTVLAAWLIWHGQPALDALEAVRRIDARWVQSREQADFLGAFANHLARGASTPGQGRGSQKPVAP</sequence>
<dbReference type="InterPro" id="IPR016130">
    <property type="entry name" value="Tyr_Pase_AS"/>
</dbReference>
<comment type="subcellular location">
    <subcellularLocation>
        <location evidence="1">Cell membrane</location>
        <topology evidence="1">Peripheral membrane protein</topology>
    </subcellularLocation>
</comment>
<feature type="domain" description="Tyrosine specific protein phosphatases" evidence="9">
    <location>
        <begin position="353"/>
        <end position="421"/>
    </location>
</feature>
<keyword evidence="7" id="KW-0472">Membrane</keyword>
<reference evidence="12" key="1">
    <citation type="journal article" date="1990" name="J. Bioenerg. Biomembr.">
        <title>Binding protein-dependent transport systems.</title>
        <authorList>
            <person name="Higgins C.F."/>
            <person name="Hyde S.C."/>
            <person name="Mimmack M.M."/>
            <person name="Gileadi U."/>
            <person name="Gill D.R."/>
            <person name="Gallagher M.P."/>
        </authorList>
    </citation>
    <scope>NUCLEOTIDE SEQUENCE</scope>
</reference>
<feature type="region of interest" description="Disordered" evidence="8">
    <location>
        <begin position="245"/>
        <end position="270"/>
    </location>
</feature>
<evidence type="ECO:0000259" key="9">
    <source>
        <dbReference type="PROSITE" id="PS50056"/>
    </source>
</evidence>
<dbReference type="PANTHER" id="PTHR43166">
    <property type="entry name" value="AMINO ACID IMPORT ATP-BINDING PROTEIN"/>
    <property type="match status" value="1"/>
</dbReference>
<evidence type="ECO:0000256" key="1">
    <source>
        <dbReference type="ARBA" id="ARBA00004202"/>
    </source>
</evidence>
<reference evidence="12" key="3">
    <citation type="journal article" date="1991" name="Gene">
        <title>Homology between proteins controlling Streptomyces fradiae tylosin resistance and ATP-binding transport.</title>
        <authorList>
            <person name="Rosteck P.R. Jr."/>
            <person name="Reynolds P.A."/>
            <person name="Hershberger C.L."/>
        </authorList>
    </citation>
    <scope>NUCLEOTIDE SEQUENCE</scope>
</reference>
<keyword evidence="11" id="KW-1185">Reference proteome</keyword>
<evidence type="ECO:0000256" key="4">
    <source>
        <dbReference type="ARBA" id="ARBA00022475"/>
    </source>
</evidence>
<dbReference type="RefSeq" id="WP_051377909.1">
    <property type="nucleotide sequence ID" value="NZ_AXWS01000007.1"/>
</dbReference>
<dbReference type="Pfam" id="PF00005">
    <property type="entry name" value="ABC_tran"/>
    <property type="match status" value="1"/>
</dbReference>
<evidence type="ECO:0000259" key="10">
    <source>
        <dbReference type="PROSITE" id="PS50893"/>
    </source>
</evidence>
<keyword evidence="6 12" id="KW-0067">ATP-binding</keyword>
<comment type="similarity">
    <text evidence="2">Belongs to the ABC transporter superfamily.</text>
</comment>
<reference evidence="12" key="4">
    <citation type="journal article" date="1998" name="Nature">
        <title>Crystal structure of the ATP-binding subunit of an ABC transporter.</title>
        <authorList>
            <person name="Hung L.W."/>
            <person name="Wang I.X."/>
            <person name="Nikaido K."/>
            <person name="Liu P.Q."/>
            <person name="Ames G.F."/>
            <person name="Kim S.H."/>
        </authorList>
    </citation>
    <scope>NUCLEOTIDE SEQUENCE</scope>
</reference>
<dbReference type="GO" id="GO:0016887">
    <property type="term" value="F:ATP hydrolysis activity"/>
    <property type="evidence" value="ECO:0007669"/>
    <property type="project" value="InterPro"/>
</dbReference>
<evidence type="ECO:0000256" key="3">
    <source>
        <dbReference type="ARBA" id="ARBA00022448"/>
    </source>
</evidence>
<dbReference type="PROSITE" id="PS50893">
    <property type="entry name" value="ABC_TRANSPORTER_2"/>
    <property type="match status" value="1"/>
</dbReference>
<dbReference type="SUPFAM" id="SSF52799">
    <property type="entry name" value="(Phosphotyrosine protein) phosphatases II"/>
    <property type="match status" value="1"/>
</dbReference>
<evidence type="ECO:0000256" key="2">
    <source>
        <dbReference type="ARBA" id="ARBA00005417"/>
    </source>
</evidence>
<evidence type="ECO:0000256" key="5">
    <source>
        <dbReference type="ARBA" id="ARBA00022741"/>
    </source>
</evidence>
<dbReference type="Gene3D" id="3.90.190.10">
    <property type="entry name" value="Protein tyrosine phosphatase superfamily"/>
    <property type="match status" value="1"/>
</dbReference>
<dbReference type="InterPro" id="IPR029021">
    <property type="entry name" value="Prot-tyrosine_phosphatase-like"/>
</dbReference>
<dbReference type="InterPro" id="IPR003593">
    <property type="entry name" value="AAA+_ATPase"/>
</dbReference>
<feature type="domain" description="ABC transporter" evidence="10">
    <location>
        <begin position="9"/>
        <end position="241"/>
    </location>
</feature>
<reference evidence="12" key="2">
    <citation type="journal article" date="1990" name="Mol. Microbiol.">
        <title>Structure and function of haemolysin B,P-glycoprotein and other members of a novel family of membrane translocators.</title>
        <authorList>
            <person name="Blight M.A."/>
            <person name="Holland I.B."/>
        </authorList>
    </citation>
    <scope>NUCLEOTIDE SEQUENCE</scope>
</reference>
<dbReference type="GO" id="GO:0005524">
    <property type="term" value="F:ATP binding"/>
    <property type="evidence" value="ECO:0007669"/>
    <property type="project" value="UniProtKB-KW"/>
</dbReference>
<dbReference type="InterPro" id="IPR050086">
    <property type="entry name" value="MetN_ABC_transporter-like"/>
</dbReference>
<keyword evidence="5" id="KW-0547">Nucleotide-binding</keyword>
<evidence type="ECO:0000313" key="12">
    <source>
        <dbReference type="RefSeq" id="WP_051377909.1"/>
    </source>
</evidence>
<dbReference type="SUPFAM" id="SSF52540">
    <property type="entry name" value="P-loop containing nucleoside triphosphate hydrolases"/>
    <property type="match status" value="1"/>
</dbReference>
<dbReference type="OrthoDB" id="196319at2"/>
<accession>A0A8B6X958</accession>
<dbReference type="AlphaFoldDB" id="A0A8B6X958"/>
<organism evidence="11 12">
    <name type="scientific">Derxia gummosa DSM 723</name>
    <dbReference type="NCBI Taxonomy" id="1121388"/>
    <lineage>
        <taxon>Bacteria</taxon>
        <taxon>Pseudomonadati</taxon>
        <taxon>Pseudomonadota</taxon>
        <taxon>Betaproteobacteria</taxon>
        <taxon>Burkholderiales</taxon>
        <taxon>Alcaligenaceae</taxon>
        <taxon>Derxia</taxon>
    </lineage>
</organism>
<evidence type="ECO:0000256" key="6">
    <source>
        <dbReference type="ARBA" id="ARBA00022840"/>
    </source>
</evidence>
<dbReference type="PROSITE" id="PS50056">
    <property type="entry name" value="TYR_PHOSPHATASE_2"/>
    <property type="match status" value="1"/>
</dbReference>
<evidence type="ECO:0000313" key="11">
    <source>
        <dbReference type="Proteomes" id="UP000675920"/>
    </source>
</evidence>
<protein>
    <submittedName>
        <fullName evidence="12">ATP-binding cassette domain-containing protein</fullName>
    </submittedName>
</protein>
<dbReference type="PANTHER" id="PTHR43166:SF9">
    <property type="entry name" value="GLUTAMATE_ASPARTATE IMPORT ATP-BINDING PROTEIN GLTL"/>
    <property type="match status" value="1"/>
</dbReference>
<dbReference type="InterPro" id="IPR000387">
    <property type="entry name" value="Tyr_Pase_dom"/>
</dbReference>
<dbReference type="GO" id="GO:0005886">
    <property type="term" value="C:plasma membrane"/>
    <property type="evidence" value="ECO:0007669"/>
    <property type="project" value="UniProtKB-SubCell"/>
</dbReference>
<keyword evidence="4" id="KW-1003">Cell membrane</keyword>